<sequence>MINIKVGRYSNPETRKFWQGWIEPEDLSWIVFIDADGSPTVFLDRDPVTGAVL</sequence>
<organism evidence="1">
    <name type="scientific">marine sediment metagenome</name>
    <dbReference type="NCBI Taxonomy" id="412755"/>
    <lineage>
        <taxon>unclassified sequences</taxon>
        <taxon>metagenomes</taxon>
        <taxon>ecological metagenomes</taxon>
    </lineage>
</organism>
<gene>
    <name evidence="1" type="ORF">LCGC14_1116950</name>
</gene>
<protein>
    <submittedName>
        <fullName evidence="1">Uncharacterized protein</fullName>
    </submittedName>
</protein>
<accession>A0A0F9QAX8</accession>
<reference evidence="1" key="1">
    <citation type="journal article" date="2015" name="Nature">
        <title>Complex archaea that bridge the gap between prokaryotes and eukaryotes.</title>
        <authorList>
            <person name="Spang A."/>
            <person name="Saw J.H."/>
            <person name="Jorgensen S.L."/>
            <person name="Zaremba-Niedzwiedzka K."/>
            <person name="Martijn J."/>
            <person name="Lind A.E."/>
            <person name="van Eijk R."/>
            <person name="Schleper C."/>
            <person name="Guy L."/>
            <person name="Ettema T.J."/>
        </authorList>
    </citation>
    <scope>NUCLEOTIDE SEQUENCE</scope>
</reference>
<proteinExistence type="predicted"/>
<name>A0A0F9QAX8_9ZZZZ</name>
<evidence type="ECO:0000313" key="1">
    <source>
        <dbReference type="EMBL" id="KKN02523.1"/>
    </source>
</evidence>
<dbReference type="AlphaFoldDB" id="A0A0F9QAX8"/>
<dbReference type="EMBL" id="LAZR01005140">
    <property type="protein sequence ID" value="KKN02523.1"/>
    <property type="molecule type" value="Genomic_DNA"/>
</dbReference>
<comment type="caution">
    <text evidence="1">The sequence shown here is derived from an EMBL/GenBank/DDBJ whole genome shotgun (WGS) entry which is preliminary data.</text>
</comment>